<dbReference type="Gene3D" id="3.40.50.1820">
    <property type="entry name" value="alpha/beta hydrolase"/>
    <property type="match status" value="1"/>
</dbReference>
<dbReference type="EMBL" id="QPID01000003">
    <property type="protein sequence ID" value="RCU50948.1"/>
    <property type="molecule type" value="Genomic_DNA"/>
</dbReference>
<dbReference type="InterPro" id="IPR022742">
    <property type="entry name" value="Hydrolase_4"/>
</dbReference>
<keyword evidence="2" id="KW-0378">Hydrolase</keyword>
<protein>
    <submittedName>
        <fullName evidence="2">Alpha/beta fold hydrolase</fullName>
    </submittedName>
</protein>
<sequence length="331" mass="37402">MLSESQLNAAQAESIQAELEQIVCRGRFAGINEIALDWACYHPEGATEVVLVVNGRIESHYKYWETIAELVTAGYAVFTYDHRGQGASQRMTQNPHKGYVEAFHYYSDDLHQLCQHELWPRQYQQTHLLCHSMGCCVAAHYLIAHAPHICSVAFCSPMFQIHSGKIPEFLAKQLVNSWAFCSRLCCHLFGGEPGYFLFGSNYKDKPFNNNLLSHSSARYQLFRALYQSRPELQLGSPTPQWVEEAVQACEGVLQHAHKIRLPILILEAGDDEIVDRRGIVAFTAAAQECRHHCIDGAKHELLIEADQFRQPTMQAILSFFAQNSAKAGLQH</sequence>
<feature type="domain" description="Serine aminopeptidase S33" evidence="1">
    <location>
        <begin position="48"/>
        <end position="306"/>
    </location>
</feature>
<reference evidence="2 3" key="1">
    <citation type="submission" date="2018-07" db="EMBL/GenBank/DDBJ databases">
        <title>Corallincola holothuriorum sp. nov., a new facultative anaerobe isolated from sea cucumber Apostichopus japonicus.</title>
        <authorList>
            <person name="Xia H."/>
        </authorList>
    </citation>
    <scope>NUCLEOTIDE SEQUENCE [LARGE SCALE GENOMIC DNA]</scope>
    <source>
        <strain evidence="2 3">C4</strain>
    </source>
</reference>
<dbReference type="InterPro" id="IPR029058">
    <property type="entry name" value="AB_hydrolase_fold"/>
</dbReference>
<dbReference type="Proteomes" id="UP000252558">
    <property type="component" value="Unassembled WGS sequence"/>
</dbReference>
<dbReference type="InterPro" id="IPR051044">
    <property type="entry name" value="MAG_DAG_Lipase"/>
</dbReference>
<proteinExistence type="predicted"/>
<dbReference type="Pfam" id="PF12146">
    <property type="entry name" value="Hydrolase_4"/>
    <property type="match status" value="1"/>
</dbReference>
<evidence type="ECO:0000259" key="1">
    <source>
        <dbReference type="Pfam" id="PF12146"/>
    </source>
</evidence>
<comment type="caution">
    <text evidence="2">The sequence shown here is derived from an EMBL/GenBank/DDBJ whole genome shotgun (WGS) entry which is preliminary data.</text>
</comment>
<dbReference type="GO" id="GO:0016787">
    <property type="term" value="F:hydrolase activity"/>
    <property type="evidence" value="ECO:0007669"/>
    <property type="project" value="UniProtKB-KW"/>
</dbReference>
<keyword evidence="3" id="KW-1185">Reference proteome</keyword>
<organism evidence="2 3">
    <name type="scientific">Corallincola holothuriorum</name>
    <dbReference type="NCBI Taxonomy" id="2282215"/>
    <lineage>
        <taxon>Bacteria</taxon>
        <taxon>Pseudomonadati</taxon>
        <taxon>Pseudomonadota</taxon>
        <taxon>Gammaproteobacteria</taxon>
        <taxon>Alteromonadales</taxon>
        <taxon>Psychromonadaceae</taxon>
        <taxon>Corallincola</taxon>
    </lineage>
</organism>
<dbReference type="SUPFAM" id="SSF53474">
    <property type="entry name" value="alpha/beta-Hydrolases"/>
    <property type="match status" value="1"/>
</dbReference>
<evidence type="ECO:0000313" key="2">
    <source>
        <dbReference type="EMBL" id="RCU50948.1"/>
    </source>
</evidence>
<evidence type="ECO:0000313" key="3">
    <source>
        <dbReference type="Proteomes" id="UP000252558"/>
    </source>
</evidence>
<accession>A0A368NKG9</accession>
<gene>
    <name evidence="2" type="ORF">DU002_06385</name>
</gene>
<dbReference type="OrthoDB" id="9788260at2"/>
<dbReference type="RefSeq" id="WP_114337543.1">
    <property type="nucleotide sequence ID" value="NZ_QPID01000003.1"/>
</dbReference>
<dbReference type="PANTHER" id="PTHR11614">
    <property type="entry name" value="PHOSPHOLIPASE-RELATED"/>
    <property type="match status" value="1"/>
</dbReference>
<name>A0A368NKG9_9GAMM</name>
<dbReference type="AlphaFoldDB" id="A0A368NKG9"/>